<keyword evidence="3" id="KW-1185">Reference proteome</keyword>
<sequence>MTDDRSQNALLGLSMLGVVVTIWSATLRPWELALAVTTGGIGLIFGPILLMYVRSDGTFSVWGLGRVDERAREIEAKAARNAWFAVLPLLVIFLISSQYRPWEPTGNVIAIAVTLVGTITLVTSLGLYESRM</sequence>
<feature type="transmembrane region" description="Helical" evidence="1">
    <location>
        <begin position="32"/>
        <end position="53"/>
    </location>
</feature>
<name>A0A8J8C7C6_9EURY</name>
<evidence type="ECO:0008006" key="4">
    <source>
        <dbReference type="Google" id="ProtNLM"/>
    </source>
</evidence>
<feature type="transmembrane region" description="Helical" evidence="1">
    <location>
        <begin position="82"/>
        <end position="102"/>
    </location>
</feature>
<reference evidence="2" key="1">
    <citation type="submission" date="2021-06" db="EMBL/GenBank/DDBJ databases">
        <title>Halomicroarcula sp. F24A a new haloarchaeum isolated from saline soil.</title>
        <authorList>
            <person name="Duran-Viseras A."/>
            <person name="Sanchez-Porro C."/>
            <person name="Ventosa A."/>
        </authorList>
    </citation>
    <scope>NUCLEOTIDE SEQUENCE</scope>
    <source>
        <strain evidence="2">F24A</strain>
    </source>
</reference>
<keyword evidence="1" id="KW-0472">Membrane</keyword>
<dbReference type="RefSeq" id="WP_220587422.1">
    <property type="nucleotide sequence ID" value="NZ_RKLQ01000001.1"/>
</dbReference>
<organism evidence="2 3">
    <name type="scientific">Haloarcula salinisoli</name>
    <dbReference type="NCBI Taxonomy" id="2487746"/>
    <lineage>
        <taxon>Archaea</taxon>
        <taxon>Methanobacteriati</taxon>
        <taxon>Methanobacteriota</taxon>
        <taxon>Stenosarchaea group</taxon>
        <taxon>Halobacteria</taxon>
        <taxon>Halobacteriales</taxon>
        <taxon>Haloarculaceae</taxon>
        <taxon>Haloarcula</taxon>
    </lineage>
</organism>
<keyword evidence="1" id="KW-1133">Transmembrane helix</keyword>
<protein>
    <recommendedName>
        <fullName evidence="4">DUF2178 domain-containing protein</fullName>
    </recommendedName>
</protein>
<evidence type="ECO:0000313" key="2">
    <source>
        <dbReference type="EMBL" id="MBX0303206.1"/>
    </source>
</evidence>
<evidence type="ECO:0000256" key="1">
    <source>
        <dbReference type="SAM" id="Phobius"/>
    </source>
</evidence>
<comment type="caution">
    <text evidence="2">The sequence shown here is derived from an EMBL/GenBank/DDBJ whole genome shotgun (WGS) entry which is preliminary data.</text>
</comment>
<accession>A0A8J8C7C6</accession>
<dbReference type="EMBL" id="RKLQ01000001">
    <property type="protein sequence ID" value="MBX0303206.1"/>
    <property type="molecule type" value="Genomic_DNA"/>
</dbReference>
<proteinExistence type="predicted"/>
<evidence type="ECO:0000313" key="3">
    <source>
        <dbReference type="Proteomes" id="UP000783863"/>
    </source>
</evidence>
<dbReference type="Proteomes" id="UP000783863">
    <property type="component" value="Unassembled WGS sequence"/>
</dbReference>
<feature type="transmembrane region" description="Helical" evidence="1">
    <location>
        <begin position="9"/>
        <end position="26"/>
    </location>
</feature>
<dbReference type="AlphaFoldDB" id="A0A8J8C7C6"/>
<keyword evidence="1" id="KW-0812">Transmembrane</keyword>
<feature type="transmembrane region" description="Helical" evidence="1">
    <location>
        <begin position="108"/>
        <end position="128"/>
    </location>
</feature>
<gene>
    <name evidence="2" type="ORF">EGD98_05910</name>
</gene>